<feature type="compositionally biased region" description="Low complexity" evidence="1">
    <location>
        <begin position="95"/>
        <end position="112"/>
    </location>
</feature>
<dbReference type="EMBL" id="NBSK02000004">
    <property type="protein sequence ID" value="KAJ0211076.1"/>
    <property type="molecule type" value="Genomic_DNA"/>
</dbReference>
<accession>A0A9R1VUU5</accession>
<keyword evidence="3" id="KW-1185">Reference proteome</keyword>
<name>A0A9R1VUU5_LACSA</name>
<feature type="compositionally biased region" description="Pro residues" evidence="1">
    <location>
        <begin position="27"/>
        <end position="45"/>
    </location>
</feature>
<protein>
    <submittedName>
        <fullName evidence="2">Uncharacterized protein</fullName>
    </submittedName>
</protein>
<feature type="compositionally biased region" description="Basic and acidic residues" evidence="1">
    <location>
        <begin position="337"/>
        <end position="347"/>
    </location>
</feature>
<evidence type="ECO:0000313" key="2">
    <source>
        <dbReference type="EMBL" id="KAJ0211076.1"/>
    </source>
</evidence>
<evidence type="ECO:0000256" key="1">
    <source>
        <dbReference type="SAM" id="MobiDB-lite"/>
    </source>
</evidence>
<dbReference type="Proteomes" id="UP000235145">
    <property type="component" value="Unassembled WGS sequence"/>
</dbReference>
<evidence type="ECO:0000313" key="3">
    <source>
        <dbReference type="Proteomes" id="UP000235145"/>
    </source>
</evidence>
<organism evidence="2 3">
    <name type="scientific">Lactuca sativa</name>
    <name type="common">Garden lettuce</name>
    <dbReference type="NCBI Taxonomy" id="4236"/>
    <lineage>
        <taxon>Eukaryota</taxon>
        <taxon>Viridiplantae</taxon>
        <taxon>Streptophyta</taxon>
        <taxon>Embryophyta</taxon>
        <taxon>Tracheophyta</taxon>
        <taxon>Spermatophyta</taxon>
        <taxon>Magnoliopsida</taxon>
        <taxon>eudicotyledons</taxon>
        <taxon>Gunneridae</taxon>
        <taxon>Pentapetalae</taxon>
        <taxon>asterids</taxon>
        <taxon>campanulids</taxon>
        <taxon>Asterales</taxon>
        <taxon>Asteraceae</taxon>
        <taxon>Cichorioideae</taxon>
        <taxon>Cichorieae</taxon>
        <taxon>Lactucinae</taxon>
        <taxon>Lactuca</taxon>
    </lineage>
</organism>
<gene>
    <name evidence="2" type="ORF">LSAT_V11C400192240</name>
</gene>
<dbReference type="AlphaFoldDB" id="A0A9R1VUU5"/>
<proteinExistence type="predicted"/>
<sequence>MKALSSDSKNESSGEEASGRGYTHPRSPTPEIPVRTLPPLPPPVTIPASIPPIYQTTTSQHFTSKPIPTPIFTDTTSTTTTKPTFTIPNPPTNEPPTTSKPLSPTPSTETTPILGGEDLEFDSTYFSPYRVQSEDDDDEPIIKRHLKAVNDKLNQLLSSSSSGAYSDVALKALFLSFVAEHLASLSTTAKAIEASTSQCQQASRVVDASTKECKDATAKVDKLVSHAHIFLDYLQAVAAKNAVAVTSSVETLQQTLQSECSKVEAARLAIQQANEAFHANSSTADIYSILLHLIEGHDPLVTITTRRHLADKLRPALDVLSRIEGVPVTGVYPQQGGEKEMKQEKQEANQPPPSTSKPAAEPKGNEASVLNGKLVEDVYMA</sequence>
<feature type="region of interest" description="Disordered" evidence="1">
    <location>
        <begin position="330"/>
        <end position="381"/>
    </location>
</feature>
<feature type="compositionally biased region" description="Low complexity" evidence="1">
    <location>
        <begin position="70"/>
        <end position="87"/>
    </location>
</feature>
<reference evidence="2 3" key="1">
    <citation type="journal article" date="2017" name="Nat. Commun.">
        <title>Genome assembly with in vitro proximity ligation data and whole-genome triplication in lettuce.</title>
        <authorList>
            <person name="Reyes-Chin-Wo S."/>
            <person name="Wang Z."/>
            <person name="Yang X."/>
            <person name="Kozik A."/>
            <person name="Arikit S."/>
            <person name="Song C."/>
            <person name="Xia L."/>
            <person name="Froenicke L."/>
            <person name="Lavelle D.O."/>
            <person name="Truco M.J."/>
            <person name="Xia R."/>
            <person name="Zhu S."/>
            <person name="Xu C."/>
            <person name="Xu H."/>
            <person name="Xu X."/>
            <person name="Cox K."/>
            <person name="Korf I."/>
            <person name="Meyers B.C."/>
            <person name="Michelmore R.W."/>
        </authorList>
    </citation>
    <scope>NUCLEOTIDE SEQUENCE [LARGE SCALE GENOMIC DNA]</scope>
    <source>
        <strain evidence="3">cv. Salinas</strain>
        <tissue evidence="2">Seedlings</tissue>
    </source>
</reference>
<comment type="caution">
    <text evidence="2">The sequence shown here is derived from an EMBL/GenBank/DDBJ whole genome shotgun (WGS) entry which is preliminary data.</text>
</comment>
<feature type="compositionally biased region" description="Polar residues" evidence="1">
    <location>
        <begin position="54"/>
        <end position="63"/>
    </location>
</feature>
<feature type="region of interest" description="Disordered" evidence="1">
    <location>
        <begin position="1"/>
        <end position="116"/>
    </location>
</feature>